<reference evidence="2 3" key="1">
    <citation type="submission" date="2016-06" db="EMBL/GenBank/DDBJ databases">
        <title>Complete genome sequence of a deep-branching marine Gamma Proteobacterium Woeseia oceani type strain XK5.</title>
        <authorList>
            <person name="Mu D."/>
            <person name="Du Z."/>
        </authorList>
    </citation>
    <scope>NUCLEOTIDE SEQUENCE [LARGE SCALE GENOMIC DNA]</scope>
    <source>
        <strain evidence="2 3">XK5</strain>
    </source>
</reference>
<gene>
    <name evidence="2" type="ORF">BA177_12430</name>
</gene>
<dbReference type="GO" id="GO:0009982">
    <property type="term" value="F:pseudouridine synthase activity"/>
    <property type="evidence" value="ECO:0007669"/>
    <property type="project" value="InterPro"/>
</dbReference>
<dbReference type="InterPro" id="IPR050188">
    <property type="entry name" value="RluA_PseudoU_synthase"/>
</dbReference>
<evidence type="ECO:0000313" key="3">
    <source>
        <dbReference type="Proteomes" id="UP000092695"/>
    </source>
</evidence>
<dbReference type="AlphaFoldDB" id="A0A193LHG2"/>
<dbReference type="GO" id="GO:0140098">
    <property type="term" value="F:catalytic activity, acting on RNA"/>
    <property type="evidence" value="ECO:0007669"/>
    <property type="project" value="UniProtKB-ARBA"/>
</dbReference>
<dbReference type="GO" id="GO:0006396">
    <property type="term" value="P:RNA processing"/>
    <property type="evidence" value="ECO:0007669"/>
    <property type="project" value="UniProtKB-ARBA"/>
</dbReference>
<dbReference type="Proteomes" id="UP000092695">
    <property type="component" value="Chromosome"/>
</dbReference>
<dbReference type="GO" id="GO:0001522">
    <property type="term" value="P:pseudouridine synthesis"/>
    <property type="evidence" value="ECO:0007669"/>
    <property type="project" value="InterPro"/>
</dbReference>
<proteinExistence type="predicted"/>
<sequence>MDMSKQVTEAHVVIESTEQTAIDALQNETGLPRQRIKSAMTKGAVWLTRGSNTSRLRRATRKLRVGDEVHLYYDPQVLDEQPPQPILVADVGAYSAWNKPYGLRSQGSKWGDHCTVTRWAERHLQPERPAFVVHRLDRAANGLILVAHTKTMAAALSALFRERKIEKRYRVIVAGDFSAQPKPLRIESPVNEKTAISEFSLVRVTEGNSELDVRIETGRKHQIRRHLAELGFPVIGDRLYGSGESDGKDLQLTAYLLAFECPVAGERVEYRLGVATPQIPPR</sequence>
<dbReference type="InterPro" id="IPR020103">
    <property type="entry name" value="PsdUridine_synth_cat_dom_sf"/>
</dbReference>
<evidence type="ECO:0000313" key="2">
    <source>
        <dbReference type="EMBL" id="ANO51901.1"/>
    </source>
</evidence>
<accession>A0A193LHG2</accession>
<dbReference type="STRING" id="1548547.BA177_12430"/>
<dbReference type="InterPro" id="IPR006145">
    <property type="entry name" value="PsdUridine_synth_RsuA/RluA"/>
</dbReference>
<dbReference type="Gene3D" id="3.30.2350.10">
    <property type="entry name" value="Pseudouridine synthase"/>
    <property type="match status" value="1"/>
</dbReference>
<organism evidence="2 3">
    <name type="scientific">Woeseia oceani</name>
    <dbReference type="NCBI Taxonomy" id="1548547"/>
    <lineage>
        <taxon>Bacteria</taxon>
        <taxon>Pseudomonadati</taxon>
        <taxon>Pseudomonadota</taxon>
        <taxon>Gammaproteobacteria</taxon>
        <taxon>Woeseiales</taxon>
        <taxon>Woeseiaceae</taxon>
        <taxon>Woeseia</taxon>
    </lineage>
</organism>
<feature type="domain" description="Pseudouridine synthase RsuA/RluA-like" evidence="1">
    <location>
        <begin position="94"/>
        <end position="228"/>
    </location>
</feature>
<dbReference type="SUPFAM" id="SSF55120">
    <property type="entry name" value="Pseudouridine synthase"/>
    <property type="match status" value="1"/>
</dbReference>
<protein>
    <submittedName>
        <fullName evidence="2">RNA pseudouridine synthase</fullName>
    </submittedName>
</protein>
<dbReference type="Pfam" id="PF00849">
    <property type="entry name" value="PseudoU_synth_2"/>
    <property type="match status" value="1"/>
</dbReference>
<name>A0A193LHG2_9GAMM</name>
<dbReference type="EMBL" id="CP016268">
    <property type="protein sequence ID" value="ANO51901.1"/>
    <property type="molecule type" value="Genomic_DNA"/>
</dbReference>
<dbReference type="KEGG" id="woc:BA177_12430"/>
<dbReference type="PANTHER" id="PTHR21600">
    <property type="entry name" value="MITOCHONDRIAL RNA PSEUDOURIDINE SYNTHASE"/>
    <property type="match status" value="1"/>
</dbReference>
<dbReference type="CDD" id="cd02869">
    <property type="entry name" value="PseudoU_synth_RluA_like"/>
    <property type="match status" value="1"/>
</dbReference>
<evidence type="ECO:0000259" key="1">
    <source>
        <dbReference type="Pfam" id="PF00849"/>
    </source>
</evidence>
<dbReference type="GO" id="GO:0003723">
    <property type="term" value="F:RNA binding"/>
    <property type="evidence" value="ECO:0007669"/>
    <property type="project" value="InterPro"/>
</dbReference>
<keyword evidence="3" id="KW-1185">Reference proteome</keyword>